<keyword evidence="2" id="KW-1185">Reference proteome</keyword>
<name>A0A9P6AFM1_9AGAM</name>
<proteinExistence type="predicted"/>
<organism evidence="1 2">
    <name type="scientific">Hydnum rufescens UP504</name>
    <dbReference type="NCBI Taxonomy" id="1448309"/>
    <lineage>
        <taxon>Eukaryota</taxon>
        <taxon>Fungi</taxon>
        <taxon>Dikarya</taxon>
        <taxon>Basidiomycota</taxon>
        <taxon>Agaricomycotina</taxon>
        <taxon>Agaricomycetes</taxon>
        <taxon>Cantharellales</taxon>
        <taxon>Hydnaceae</taxon>
        <taxon>Hydnum</taxon>
    </lineage>
</organism>
<accession>A0A9P6AFM1</accession>
<gene>
    <name evidence="1" type="ORF">BS47DRAFT_671817</name>
</gene>
<sequence length="167" mass="18867">MLVDCRKLCNYTHHVSPVYFLLPIFADSGSGLYKWQAGATRFRVEAVEDTSHLPYHTNDWLMKDICLEDHWHNILLHLGHGAQHVWGSKNLTQLPLNSTMTPKIAAGNGFTAALPTIGKDLHIMEGNLQWVVSSYTLTSVGFSFPLSCDFRYSSTLSIIYNRRELGQ</sequence>
<evidence type="ECO:0000313" key="2">
    <source>
        <dbReference type="Proteomes" id="UP000886523"/>
    </source>
</evidence>
<reference evidence="1" key="1">
    <citation type="journal article" date="2020" name="Nat. Commun.">
        <title>Large-scale genome sequencing of mycorrhizal fungi provides insights into the early evolution of symbiotic traits.</title>
        <authorList>
            <person name="Miyauchi S."/>
            <person name="Kiss E."/>
            <person name="Kuo A."/>
            <person name="Drula E."/>
            <person name="Kohler A."/>
            <person name="Sanchez-Garcia M."/>
            <person name="Morin E."/>
            <person name="Andreopoulos B."/>
            <person name="Barry K.W."/>
            <person name="Bonito G."/>
            <person name="Buee M."/>
            <person name="Carver A."/>
            <person name="Chen C."/>
            <person name="Cichocki N."/>
            <person name="Clum A."/>
            <person name="Culley D."/>
            <person name="Crous P.W."/>
            <person name="Fauchery L."/>
            <person name="Girlanda M."/>
            <person name="Hayes R.D."/>
            <person name="Keri Z."/>
            <person name="LaButti K."/>
            <person name="Lipzen A."/>
            <person name="Lombard V."/>
            <person name="Magnuson J."/>
            <person name="Maillard F."/>
            <person name="Murat C."/>
            <person name="Nolan M."/>
            <person name="Ohm R.A."/>
            <person name="Pangilinan J."/>
            <person name="Pereira M.F."/>
            <person name="Perotto S."/>
            <person name="Peter M."/>
            <person name="Pfister S."/>
            <person name="Riley R."/>
            <person name="Sitrit Y."/>
            <person name="Stielow J.B."/>
            <person name="Szollosi G."/>
            <person name="Zifcakova L."/>
            <person name="Stursova M."/>
            <person name="Spatafora J.W."/>
            <person name="Tedersoo L."/>
            <person name="Vaario L.M."/>
            <person name="Yamada A."/>
            <person name="Yan M."/>
            <person name="Wang P."/>
            <person name="Xu J."/>
            <person name="Bruns T."/>
            <person name="Baldrian P."/>
            <person name="Vilgalys R."/>
            <person name="Dunand C."/>
            <person name="Henrissat B."/>
            <person name="Grigoriev I.V."/>
            <person name="Hibbett D."/>
            <person name="Nagy L.G."/>
            <person name="Martin F.M."/>
        </authorList>
    </citation>
    <scope>NUCLEOTIDE SEQUENCE</scope>
    <source>
        <strain evidence="1">UP504</strain>
    </source>
</reference>
<dbReference type="Proteomes" id="UP000886523">
    <property type="component" value="Unassembled WGS sequence"/>
</dbReference>
<dbReference type="EMBL" id="MU129223">
    <property type="protein sequence ID" value="KAF9504465.1"/>
    <property type="molecule type" value="Genomic_DNA"/>
</dbReference>
<evidence type="ECO:0000313" key="1">
    <source>
        <dbReference type="EMBL" id="KAF9504465.1"/>
    </source>
</evidence>
<comment type="caution">
    <text evidence="1">The sequence shown here is derived from an EMBL/GenBank/DDBJ whole genome shotgun (WGS) entry which is preliminary data.</text>
</comment>
<dbReference type="AlphaFoldDB" id="A0A9P6AFM1"/>
<dbReference type="OrthoDB" id="2130629at2759"/>
<protein>
    <submittedName>
        <fullName evidence="1">Uncharacterized protein</fullName>
    </submittedName>
</protein>